<accession>A0A174HEN5</accession>
<dbReference type="EMBL" id="WWVF01000010">
    <property type="protein sequence ID" value="MZS88787.1"/>
    <property type="molecule type" value="Genomic_DNA"/>
</dbReference>
<organism evidence="2 4">
    <name type="scientific">Blautia wexlerae</name>
    <dbReference type="NCBI Taxonomy" id="418240"/>
    <lineage>
        <taxon>Bacteria</taxon>
        <taxon>Bacillati</taxon>
        <taxon>Bacillota</taxon>
        <taxon>Clostridia</taxon>
        <taxon>Lachnospirales</taxon>
        <taxon>Lachnospiraceae</taxon>
        <taxon>Blautia</taxon>
    </lineage>
</organism>
<dbReference type="RefSeq" id="WP_055201486.1">
    <property type="nucleotide sequence ID" value="NZ_BTHH01000046.1"/>
</dbReference>
<dbReference type="Proteomes" id="UP000095431">
    <property type="component" value="Unassembled WGS sequence"/>
</dbReference>
<reference evidence="3 5" key="2">
    <citation type="journal article" date="2019" name="Nat. Med.">
        <title>A library of human gut bacterial isolates paired with longitudinal multiomics data enables mechanistic microbiome research.</title>
        <authorList>
            <person name="Poyet M."/>
            <person name="Groussin M."/>
            <person name="Gibbons S.M."/>
            <person name="Avila-Pacheco J."/>
            <person name="Jiang X."/>
            <person name="Kearney S.M."/>
            <person name="Perrotta A.R."/>
            <person name="Berdy B."/>
            <person name="Zhao S."/>
            <person name="Lieberman T.D."/>
            <person name="Swanson P.K."/>
            <person name="Smith M."/>
            <person name="Roesemann S."/>
            <person name="Alexander J.E."/>
            <person name="Rich S.A."/>
            <person name="Livny J."/>
            <person name="Vlamakis H."/>
            <person name="Clish C."/>
            <person name="Bullock K."/>
            <person name="Deik A."/>
            <person name="Scott J."/>
            <person name="Pierce K.A."/>
            <person name="Xavier R.J."/>
            <person name="Alm E.J."/>
        </authorList>
    </citation>
    <scope>NUCLEOTIDE SEQUENCE [LARGE SCALE GENOMIC DNA]</scope>
    <source>
        <strain evidence="3 5">BIOML-A12</strain>
    </source>
</reference>
<name>A0A174HEN5_9FIRM</name>
<evidence type="ECO:0000313" key="4">
    <source>
        <dbReference type="Proteomes" id="UP000095431"/>
    </source>
</evidence>
<proteinExistence type="predicted"/>
<evidence type="ECO:0000313" key="5">
    <source>
        <dbReference type="Proteomes" id="UP000477156"/>
    </source>
</evidence>
<reference evidence="2 4" key="1">
    <citation type="submission" date="2015-09" db="EMBL/GenBank/DDBJ databases">
        <authorList>
            <consortium name="Pathogen Informatics"/>
        </authorList>
    </citation>
    <scope>NUCLEOTIDE SEQUENCE [LARGE SCALE GENOMIC DNA]</scope>
    <source>
        <strain evidence="2 4">2789STDY5834863</strain>
    </source>
</reference>
<dbReference type="AlphaFoldDB" id="A0A174HEN5"/>
<gene>
    <name evidence="2" type="ORF">ERS852478_03675</name>
    <name evidence="3" type="ORF">GT712_06810</name>
</gene>
<dbReference type="Proteomes" id="UP000477156">
    <property type="component" value="Unassembled WGS sequence"/>
</dbReference>
<feature type="domain" description="Thoeris protein ThsB TIR-like" evidence="1">
    <location>
        <begin position="26"/>
        <end position="120"/>
    </location>
</feature>
<dbReference type="Pfam" id="PF08937">
    <property type="entry name" value="ThsB_TIR"/>
    <property type="match status" value="1"/>
</dbReference>
<evidence type="ECO:0000313" key="3">
    <source>
        <dbReference type="EMBL" id="MZS88787.1"/>
    </source>
</evidence>
<sequence length="188" mass="21790">MSYRNANYSAFYVSEPFSESNLGANSTHDFVYYNMLRMWRGEDNSFPFNDAHDKTYNVRDGSDWEKTLKPRLHTRLDNSKNIILFLSSITANSRALREEMNYGISTKGLPVIVIYPDYDKKSDIVDSNGNFKKQIKDLWDKLPAFRDNMSSVATLHIPCTKSLITSALNDEDFMVNTMADAKRYFYKL</sequence>
<dbReference type="InterPro" id="IPR015032">
    <property type="entry name" value="ThsB__TIR-like_domain"/>
</dbReference>
<dbReference type="Gene3D" id="3.40.50.11200">
    <property type="match status" value="1"/>
</dbReference>
<dbReference type="EMBL" id="CYZN01000042">
    <property type="protein sequence ID" value="CUO71590.1"/>
    <property type="molecule type" value="Genomic_DNA"/>
</dbReference>
<evidence type="ECO:0000259" key="1">
    <source>
        <dbReference type="Pfam" id="PF08937"/>
    </source>
</evidence>
<evidence type="ECO:0000313" key="2">
    <source>
        <dbReference type="EMBL" id="CUO71590.1"/>
    </source>
</evidence>
<protein>
    <recommendedName>
        <fullName evidence="1">Thoeris protein ThsB TIR-like domain-containing protein</fullName>
    </recommendedName>
</protein>